<protein>
    <submittedName>
        <fullName evidence="2">Uncharacterized protein</fullName>
    </submittedName>
</protein>
<gene>
    <name evidence="2" type="ORF">CTKZ_33460</name>
</gene>
<name>A0A401V4E8_9CELL</name>
<feature type="region of interest" description="Disordered" evidence="1">
    <location>
        <begin position="1"/>
        <end position="100"/>
    </location>
</feature>
<sequence length="300" mass="30561">MPASPAPRPSASQGTSLDLSAPSSAPAGGTSLDLSPSSSSGTSLDLPSSARPSAPASASGTSLDLSSPARGSSAPAGASLDLSGATTPTAASRPVRPRPSAAAGDLVLGYAPDRLAPGGRASLTDDRPTLTLDRLQSGIGVLTVRAAVSEHIGDLRLAAAYRLATGESSVLDEARGLSVAPVGTSRYVVVAARDHGDVLRLDLRQVRRLERLVVLAFSPSGETLRWGGALLVETADGARVDVALDREPASGVLVALSITQVAGELVLRAEDELVHGTFRDACLAYGFTSITWVDPWTPLT</sequence>
<dbReference type="AlphaFoldDB" id="A0A401V4E8"/>
<dbReference type="RefSeq" id="WP_124344313.1">
    <property type="nucleotide sequence ID" value="NZ_BHYL01000345.1"/>
</dbReference>
<comment type="caution">
    <text evidence="2">The sequence shown here is derived from an EMBL/GenBank/DDBJ whole genome shotgun (WGS) entry which is preliminary data.</text>
</comment>
<evidence type="ECO:0000256" key="1">
    <source>
        <dbReference type="SAM" id="MobiDB-lite"/>
    </source>
</evidence>
<organism evidence="2 3">
    <name type="scientific">Cellulomonas algicola</name>
    <dbReference type="NCBI Taxonomy" id="2071633"/>
    <lineage>
        <taxon>Bacteria</taxon>
        <taxon>Bacillati</taxon>
        <taxon>Actinomycetota</taxon>
        <taxon>Actinomycetes</taxon>
        <taxon>Micrococcales</taxon>
        <taxon>Cellulomonadaceae</taxon>
        <taxon>Cellulomonas</taxon>
    </lineage>
</organism>
<evidence type="ECO:0000313" key="2">
    <source>
        <dbReference type="EMBL" id="GCD21784.1"/>
    </source>
</evidence>
<feature type="compositionally biased region" description="Low complexity" evidence="1">
    <location>
        <begin position="66"/>
        <end position="79"/>
    </location>
</feature>
<accession>A0A401V4E8</accession>
<keyword evidence="3" id="KW-1185">Reference proteome</keyword>
<dbReference type="OrthoDB" id="3296425at2"/>
<proteinExistence type="predicted"/>
<dbReference type="EMBL" id="BHYL01000345">
    <property type="protein sequence ID" value="GCD21784.1"/>
    <property type="molecule type" value="Genomic_DNA"/>
</dbReference>
<dbReference type="Proteomes" id="UP000288246">
    <property type="component" value="Unassembled WGS sequence"/>
</dbReference>
<evidence type="ECO:0000313" key="3">
    <source>
        <dbReference type="Proteomes" id="UP000288246"/>
    </source>
</evidence>
<reference evidence="2 3" key="1">
    <citation type="submission" date="2018-11" db="EMBL/GenBank/DDBJ databases">
        <title>Draft genome sequence of Cellulomonas takizawaensis strain TKZ-21.</title>
        <authorList>
            <person name="Yamamura H."/>
            <person name="Hayashi T."/>
            <person name="Hamada M."/>
            <person name="Serisawa Y."/>
            <person name="Matsuyama K."/>
            <person name="Nakagawa Y."/>
            <person name="Otoguro M."/>
            <person name="Yanagida F."/>
            <person name="Hayakawa M."/>
        </authorList>
    </citation>
    <scope>NUCLEOTIDE SEQUENCE [LARGE SCALE GENOMIC DNA]</scope>
    <source>
        <strain evidence="2 3">TKZ-21</strain>
    </source>
</reference>
<feature type="compositionally biased region" description="Low complexity" evidence="1">
    <location>
        <begin position="9"/>
        <end position="59"/>
    </location>
</feature>